<comment type="caution">
    <text evidence="2">The sequence shown here is derived from an EMBL/GenBank/DDBJ whole genome shotgun (WGS) entry which is preliminary data.</text>
</comment>
<evidence type="ECO:0000313" key="2">
    <source>
        <dbReference type="EMBL" id="CAI9579258.1"/>
    </source>
</evidence>
<dbReference type="Gene3D" id="3.90.230.10">
    <property type="entry name" value="Creatinase/methionine aminopeptidase superfamily"/>
    <property type="match status" value="1"/>
</dbReference>
<proteinExistence type="predicted"/>
<name>A0ABN9E739_9NEOB</name>
<dbReference type="InterPro" id="IPR000994">
    <property type="entry name" value="Pept_M24"/>
</dbReference>
<dbReference type="EMBL" id="CATNWA010015079">
    <property type="protein sequence ID" value="CAI9579258.1"/>
    <property type="molecule type" value="Genomic_DNA"/>
</dbReference>
<dbReference type="Proteomes" id="UP001162483">
    <property type="component" value="Unassembled WGS sequence"/>
</dbReference>
<feature type="domain" description="Peptidase M24" evidence="1">
    <location>
        <begin position="7"/>
        <end position="181"/>
    </location>
</feature>
<accession>A0ABN9E739</accession>
<dbReference type="InterPro" id="IPR050422">
    <property type="entry name" value="X-Pro_aminopeptidase_P"/>
</dbReference>
<evidence type="ECO:0000313" key="3">
    <source>
        <dbReference type="Proteomes" id="UP001162483"/>
    </source>
</evidence>
<sequence>MRRAAQLLRTCHIRDAVAVIEYLVWLEKNIPTNTVSELSGAQYVDGLRAKQEHSKGPSFETISAGGLNAALAHYSATNDTNRQLTVNEMYLVDSGGQYLDGTTDITRTVHWGKPTAFEKETYTRVLMGNIELSRLVFPPQTSGRLVEAFAREALWKAGLNYGHGTGHGIGNFFAVHEWLTKKVISVQQYRIDQRNVLIN</sequence>
<dbReference type="Pfam" id="PF00557">
    <property type="entry name" value="Peptidase_M24"/>
    <property type="match status" value="1"/>
</dbReference>
<protein>
    <recommendedName>
        <fullName evidence="1">Peptidase M24 domain-containing protein</fullName>
    </recommendedName>
</protein>
<evidence type="ECO:0000259" key="1">
    <source>
        <dbReference type="Pfam" id="PF00557"/>
    </source>
</evidence>
<gene>
    <name evidence="2" type="ORF">SPARVUS_LOCUS9045442</name>
</gene>
<dbReference type="PANTHER" id="PTHR43763:SF4">
    <property type="entry name" value="XAA-PRO AMINOPEPTIDASE 2"/>
    <property type="match status" value="1"/>
</dbReference>
<keyword evidence="3" id="KW-1185">Reference proteome</keyword>
<dbReference type="InterPro" id="IPR036005">
    <property type="entry name" value="Creatinase/aminopeptidase-like"/>
</dbReference>
<organism evidence="2 3">
    <name type="scientific">Staurois parvus</name>
    <dbReference type="NCBI Taxonomy" id="386267"/>
    <lineage>
        <taxon>Eukaryota</taxon>
        <taxon>Metazoa</taxon>
        <taxon>Chordata</taxon>
        <taxon>Craniata</taxon>
        <taxon>Vertebrata</taxon>
        <taxon>Euteleostomi</taxon>
        <taxon>Amphibia</taxon>
        <taxon>Batrachia</taxon>
        <taxon>Anura</taxon>
        <taxon>Neobatrachia</taxon>
        <taxon>Ranoidea</taxon>
        <taxon>Ranidae</taxon>
        <taxon>Staurois</taxon>
    </lineage>
</organism>
<dbReference type="PANTHER" id="PTHR43763">
    <property type="entry name" value="XAA-PRO AMINOPEPTIDASE 1"/>
    <property type="match status" value="1"/>
</dbReference>
<dbReference type="SUPFAM" id="SSF55920">
    <property type="entry name" value="Creatinase/aminopeptidase"/>
    <property type="match status" value="1"/>
</dbReference>
<reference evidence="2" key="1">
    <citation type="submission" date="2023-05" db="EMBL/GenBank/DDBJ databases">
        <authorList>
            <person name="Stuckert A."/>
        </authorList>
    </citation>
    <scope>NUCLEOTIDE SEQUENCE</scope>
</reference>